<dbReference type="AlphaFoldDB" id="A0A5D2R7E1"/>
<dbReference type="EMBL" id="CM017612">
    <property type="protein sequence ID" value="TYI35635.1"/>
    <property type="molecule type" value="Genomic_DNA"/>
</dbReference>
<protein>
    <submittedName>
        <fullName evidence="2">Uncharacterized protein</fullName>
    </submittedName>
</protein>
<evidence type="ECO:0000256" key="1">
    <source>
        <dbReference type="SAM" id="MobiDB-lite"/>
    </source>
</evidence>
<organism evidence="2 3">
    <name type="scientific">Gossypium tomentosum</name>
    <name type="common">Hawaiian cotton</name>
    <name type="synonym">Gossypium sandvicense</name>
    <dbReference type="NCBI Taxonomy" id="34277"/>
    <lineage>
        <taxon>Eukaryota</taxon>
        <taxon>Viridiplantae</taxon>
        <taxon>Streptophyta</taxon>
        <taxon>Embryophyta</taxon>
        <taxon>Tracheophyta</taxon>
        <taxon>Spermatophyta</taxon>
        <taxon>Magnoliopsida</taxon>
        <taxon>eudicotyledons</taxon>
        <taxon>Gunneridae</taxon>
        <taxon>Pentapetalae</taxon>
        <taxon>rosids</taxon>
        <taxon>malvids</taxon>
        <taxon>Malvales</taxon>
        <taxon>Malvaceae</taxon>
        <taxon>Malvoideae</taxon>
        <taxon>Gossypium</taxon>
    </lineage>
</organism>
<feature type="compositionally biased region" description="Polar residues" evidence="1">
    <location>
        <begin position="67"/>
        <end position="79"/>
    </location>
</feature>
<reference evidence="2 3" key="1">
    <citation type="submission" date="2019-07" db="EMBL/GenBank/DDBJ databases">
        <title>WGS assembly of Gossypium tomentosum.</title>
        <authorList>
            <person name="Chen Z.J."/>
            <person name="Sreedasyam A."/>
            <person name="Ando A."/>
            <person name="Song Q."/>
            <person name="De L."/>
            <person name="Hulse-Kemp A."/>
            <person name="Ding M."/>
            <person name="Ye W."/>
            <person name="Kirkbride R."/>
            <person name="Jenkins J."/>
            <person name="Plott C."/>
            <person name="Lovell J."/>
            <person name="Lin Y.-M."/>
            <person name="Vaughn R."/>
            <person name="Liu B."/>
            <person name="Li W."/>
            <person name="Simpson S."/>
            <person name="Scheffler B."/>
            <person name="Saski C."/>
            <person name="Grover C."/>
            <person name="Hu G."/>
            <person name="Conover J."/>
            <person name="Carlson J."/>
            <person name="Shu S."/>
            <person name="Boston L."/>
            <person name="Williams M."/>
            <person name="Peterson D."/>
            <person name="Mcgee K."/>
            <person name="Jones D."/>
            <person name="Wendel J."/>
            <person name="Stelly D."/>
            <person name="Grimwood J."/>
            <person name="Schmutz J."/>
        </authorList>
    </citation>
    <scope>NUCLEOTIDE SEQUENCE [LARGE SCALE GENOMIC DNA]</scope>
    <source>
        <strain evidence="2">7179.01</strain>
    </source>
</reference>
<proteinExistence type="predicted"/>
<accession>A0A5D2R7E1</accession>
<evidence type="ECO:0000313" key="3">
    <source>
        <dbReference type="Proteomes" id="UP000322667"/>
    </source>
</evidence>
<dbReference type="Proteomes" id="UP000322667">
    <property type="component" value="Chromosome A03"/>
</dbReference>
<feature type="region of interest" description="Disordered" evidence="1">
    <location>
        <begin position="67"/>
        <end position="92"/>
    </location>
</feature>
<sequence>MTDNSKKAKEELGNMIQAELPKVKPSDEVKMTKIWHGVANREADMGSCFAERDDREEIEVVRTIFNTSGMGNQGNPKQSRWTRKGRTGPVDDVQMVNIPCKRKLFSSEEELRGNLNNDITAHKKGRIEFNDAKSFSLEEVGDCLMVPHYLGSAAAKRHVDRSQ</sequence>
<keyword evidence="3" id="KW-1185">Reference proteome</keyword>
<gene>
    <name evidence="2" type="ORF">ES332_A03G089700v1</name>
</gene>
<evidence type="ECO:0000313" key="2">
    <source>
        <dbReference type="EMBL" id="TYI35635.1"/>
    </source>
</evidence>
<name>A0A5D2R7E1_GOSTO</name>